<feature type="compositionally biased region" description="Low complexity" evidence="6">
    <location>
        <begin position="985"/>
        <end position="995"/>
    </location>
</feature>
<dbReference type="PANTHER" id="PTHR31668:SF4">
    <property type="entry name" value="TRANSCRIPTIONAL ACTIVATOR PROTEIN DAL81"/>
    <property type="match status" value="1"/>
</dbReference>
<feature type="region of interest" description="Disordered" evidence="6">
    <location>
        <begin position="1"/>
        <end position="46"/>
    </location>
</feature>
<evidence type="ECO:0000256" key="1">
    <source>
        <dbReference type="ARBA" id="ARBA00022723"/>
    </source>
</evidence>
<dbReference type="GO" id="GO:0001080">
    <property type="term" value="P:nitrogen catabolite activation of transcription from RNA polymerase II promoter"/>
    <property type="evidence" value="ECO:0007669"/>
    <property type="project" value="TreeGrafter"/>
</dbReference>
<dbReference type="KEGG" id="bnn:FOA43_004200"/>
<dbReference type="Gene3D" id="4.10.240.10">
    <property type="entry name" value="Zn(2)-C6 fungal-type DNA-binding domain"/>
    <property type="match status" value="1"/>
</dbReference>
<feature type="region of interest" description="Disordered" evidence="6">
    <location>
        <begin position="913"/>
        <end position="1056"/>
    </location>
</feature>
<dbReference type="GO" id="GO:0003677">
    <property type="term" value="F:DNA binding"/>
    <property type="evidence" value="ECO:0007669"/>
    <property type="project" value="InterPro"/>
</dbReference>
<dbReference type="PANTHER" id="PTHR31668">
    <property type="entry name" value="GLUCOSE TRANSPORT TRANSCRIPTION REGULATOR RGT1-RELATED-RELATED"/>
    <property type="match status" value="1"/>
</dbReference>
<evidence type="ECO:0000256" key="5">
    <source>
        <dbReference type="ARBA" id="ARBA00023242"/>
    </source>
</evidence>
<dbReference type="RefSeq" id="XP_038780371.1">
    <property type="nucleotide sequence ID" value="XM_038924443.1"/>
</dbReference>
<keyword evidence="3" id="KW-0805">Transcription regulation</keyword>
<keyword evidence="1" id="KW-0479">Metal-binding</keyword>
<evidence type="ECO:0000256" key="6">
    <source>
        <dbReference type="SAM" id="MobiDB-lite"/>
    </source>
</evidence>
<dbReference type="Pfam" id="PF00172">
    <property type="entry name" value="Zn_clus"/>
    <property type="match status" value="1"/>
</dbReference>
<evidence type="ECO:0000256" key="3">
    <source>
        <dbReference type="ARBA" id="ARBA00023015"/>
    </source>
</evidence>
<feature type="region of interest" description="Disordered" evidence="6">
    <location>
        <begin position="285"/>
        <end position="327"/>
    </location>
</feature>
<keyword evidence="9" id="KW-1185">Reference proteome</keyword>
<keyword evidence="4" id="KW-0804">Transcription</keyword>
<evidence type="ECO:0000313" key="8">
    <source>
        <dbReference type="EMBL" id="QPG76806.1"/>
    </source>
</evidence>
<dbReference type="Proteomes" id="UP000662931">
    <property type="component" value="Chromosome 4"/>
</dbReference>
<dbReference type="GO" id="GO:0000981">
    <property type="term" value="F:DNA-binding transcription factor activity, RNA polymerase II-specific"/>
    <property type="evidence" value="ECO:0007669"/>
    <property type="project" value="InterPro"/>
</dbReference>
<feature type="compositionally biased region" description="Low complexity" evidence="6">
    <location>
        <begin position="285"/>
        <end position="296"/>
    </location>
</feature>
<feature type="compositionally biased region" description="Polar residues" evidence="6">
    <location>
        <begin position="966"/>
        <end position="981"/>
    </location>
</feature>
<dbReference type="GO" id="GO:0008270">
    <property type="term" value="F:zinc ion binding"/>
    <property type="evidence" value="ECO:0007669"/>
    <property type="project" value="InterPro"/>
</dbReference>
<feature type="compositionally biased region" description="Basic and acidic residues" evidence="6">
    <location>
        <begin position="947"/>
        <end position="962"/>
    </location>
</feature>
<evidence type="ECO:0000256" key="4">
    <source>
        <dbReference type="ARBA" id="ARBA00023163"/>
    </source>
</evidence>
<dbReference type="CDD" id="cd00067">
    <property type="entry name" value="GAL4"/>
    <property type="match status" value="1"/>
</dbReference>
<name>A0A875S648_EENNA</name>
<dbReference type="InterPro" id="IPR036864">
    <property type="entry name" value="Zn2-C6_fun-type_DNA-bd_sf"/>
</dbReference>
<dbReference type="Pfam" id="PF04082">
    <property type="entry name" value="Fungal_trans"/>
    <property type="match status" value="1"/>
</dbReference>
<feature type="compositionally biased region" description="Low complexity" evidence="6">
    <location>
        <begin position="23"/>
        <end position="46"/>
    </location>
</feature>
<dbReference type="GeneID" id="62197600"/>
<dbReference type="PROSITE" id="PS50048">
    <property type="entry name" value="ZN2_CY6_FUNGAL_2"/>
    <property type="match status" value="1"/>
</dbReference>
<dbReference type="OrthoDB" id="2264294at2759"/>
<dbReference type="SMART" id="SM00066">
    <property type="entry name" value="GAL4"/>
    <property type="match status" value="1"/>
</dbReference>
<dbReference type="EMBL" id="CP064815">
    <property type="protein sequence ID" value="QPG76806.1"/>
    <property type="molecule type" value="Genomic_DNA"/>
</dbReference>
<accession>A0A875S648</accession>
<reference evidence="8" key="1">
    <citation type="submission" date="2020-10" db="EMBL/GenBank/DDBJ databases">
        <authorList>
            <person name="Roach M.J.R."/>
        </authorList>
    </citation>
    <scope>NUCLEOTIDE SEQUENCE</scope>
    <source>
        <strain evidence="8">CBS 1945</strain>
    </source>
</reference>
<dbReference type="InterPro" id="IPR007219">
    <property type="entry name" value="XnlR_reg_dom"/>
</dbReference>
<organism evidence="8 9">
    <name type="scientific">Eeniella nana</name>
    <name type="common">Yeast</name>
    <name type="synonym">Brettanomyces nanus</name>
    <dbReference type="NCBI Taxonomy" id="13502"/>
    <lineage>
        <taxon>Eukaryota</taxon>
        <taxon>Fungi</taxon>
        <taxon>Dikarya</taxon>
        <taxon>Ascomycota</taxon>
        <taxon>Saccharomycotina</taxon>
        <taxon>Pichiomycetes</taxon>
        <taxon>Pichiales</taxon>
        <taxon>Pichiaceae</taxon>
        <taxon>Brettanomyces</taxon>
    </lineage>
</organism>
<dbReference type="GO" id="GO:0006351">
    <property type="term" value="P:DNA-templated transcription"/>
    <property type="evidence" value="ECO:0007669"/>
    <property type="project" value="InterPro"/>
</dbReference>
<feature type="region of interest" description="Disordered" evidence="6">
    <location>
        <begin position="183"/>
        <end position="234"/>
    </location>
</feature>
<gene>
    <name evidence="8" type="ORF">FOA43_004200</name>
</gene>
<feature type="compositionally biased region" description="Basic and acidic residues" evidence="6">
    <location>
        <begin position="914"/>
        <end position="925"/>
    </location>
</feature>
<dbReference type="AlphaFoldDB" id="A0A875S648"/>
<evidence type="ECO:0000256" key="2">
    <source>
        <dbReference type="ARBA" id="ARBA00022833"/>
    </source>
</evidence>
<sequence length="1056" mass="116587">MLNPNGPVHPHTNAVADADGTPNSSGHDTDNNNNNNNNSNSINETTTGNTLGFDYANWEDAAEDFNFLGESASLPIDSTTGTVTTAATAGFSPVNTTTNTAASPTDYALQLQQYQNMLIETQNIAGFKQQMSSHRGKNIGQSGSTGSPGTPASAAELVSMGASTNEDERHSAKTAAISSTIPVRMSISNNKQQRLLDPRDQTAVTFSQASQAHDHTQNGSLPPQQSPYTQIPYAVSPSPMTPFVQAYTGSPNSLMSQPSGPYQQQLALQMAQMTAASQQQILRSSYNTTSPGSSSNLSMTNTGLRGGRGTFRKHREPPQPRTKVRPCDHCRRRKTKCVMIPEINSCKMCQAKGLKCTFTESSSSLKRGLSSSETTSKRMRIEDPTIQPPPNIPVRDVHPIRDYATMPGRSLLKKTLSLQYPRSSFYVGTTAIYDPIFLERISLDKIDQFTLDKTNSIRKVSDTVQFVLRDDFSEALYEKSERDADIVERYVAPHGQALIDLYFRTVHPSFPVLHKKIFLEKYSRTHREFGAPLLAAVYLLAIQWWDYDPTLSQFPKPNVESLHRFAIRSFGDVIHRPKLSAVQAGLLLLQCRTPDTSDKNWLLCSQVVALAEDLGLGLECGNWRLPRWERGLRRRLAWAVYVQDKWSSLLEARPSHIIEGKNWLVKKVSDEDFPEKGNDLDSMKAGSADVENGKKSFKQMISLSDILSQILDTFYTPSGMEQIRSIDKVLSNAKPLQLKLRNWYHSLPKELQMSSLKPRQFNNNGTLQLSYFATEITLHRRIICVLYQQSDPAPSQELVRVCRNAAHTRLIASIEFARDLKAEHMQAFWYSSAVNNFALIGVFAALLYVTSGSTSEAASYKEQLFDYRWILKVNSRSFDIASRALEKIDGLLKNIPGLLNEYNSASAIASTGYESHKREKVEKGKTTSATTTTTADKPSLTSTSKKSAKEEKHNKDKSDGKLTDAAGTSSRASDVATSLTHKGSIKGSIGSLSSLQNGKSPIKLMKHGRSQQNQTDSADDSDNATPLHDDMATPMHATTPASQGSAQSAVKKEDTL</sequence>
<feature type="compositionally biased region" description="Low complexity" evidence="6">
    <location>
        <begin position="142"/>
        <end position="154"/>
    </location>
</feature>
<dbReference type="GO" id="GO:0005634">
    <property type="term" value="C:nucleus"/>
    <property type="evidence" value="ECO:0007669"/>
    <property type="project" value="TreeGrafter"/>
</dbReference>
<dbReference type="SMART" id="SM00906">
    <property type="entry name" value="Fungal_trans"/>
    <property type="match status" value="1"/>
</dbReference>
<keyword evidence="2" id="KW-0862">Zinc</keyword>
<dbReference type="InterPro" id="IPR050797">
    <property type="entry name" value="Carb_Metab_Trans_Reg"/>
</dbReference>
<feature type="domain" description="Zn(2)-C6 fungal-type" evidence="7">
    <location>
        <begin position="326"/>
        <end position="358"/>
    </location>
</feature>
<proteinExistence type="predicted"/>
<feature type="region of interest" description="Disordered" evidence="6">
    <location>
        <begin position="131"/>
        <end position="154"/>
    </location>
</feature>
<keyword evidence="5" id="KW-0539">Nucleus</keyword>
<feature type="compositionally biased region" description="Low complexity" evidence="6">
    <location>
        <begin position="926"/>
        <end position="945"/>
    </location>
</feature>
<protein>
    <recommendedName>
        <fullName evidence="7">Zn(2)-C6 fungal-type domain-containing protein</fullName>
    </recommendedName>
</protein>
<feature type="compositionally biased region" description="Polar residues" evidence="6">
    <location>
        <begin position="1039"/>
        <end position="1048"/>
    </location>
</feature>
<dbReference type="InterPro" id="IPR001138">
    <property type="entry name" value="Zn2Cys6_DnaBD"/>
</dbReference>
<evidence type="ECO:0000259" key="7">
    <source>
        <dbReference type="PROSITE" id="PS50048"/>
    </source>
</evidence>
<dbReference type="SUPFAM" id="SSF57701">
    <property type="entry name" value="Zn2/Cys6 DNA-binding domain"/>
    <property type="match status" value="1"/>
</dbReference>
<feature type="compositionally biased region" description="Polar residues" evidence="6">
    <location>
        <begin position="183"/>
        <end position="193"/>
    </location>
</feature>
<feature type="compositionally biased region" description="Polar residues" evidence="6">
    <location>
        <begin position="202"/>
        <end position="229"/>
    </location>
</feature>
<evidence type="ECO:0000313" key="9">
    <source>
        <dbReference type="Proteomes" id="UP000662931"/>
    </source>
</evidence>
<dbReference type="CDD" id="cd12148">
    <property type="entry name" value="fungal_TF_MHR"/>
    <property type="match status" value="1"/>
</dbReference>